<name>A0A392MJP5_9FABA</name>
<accession>A0A392MJP5</accession>
<keyword evidence="1" id="KW-0472">Membrane</keyword>
<feature type="transmembrane region" description="Helical" evidence="1">
    <location>
        <begin position="28"/>
        <end position="48"/>
    </location>
</feature>
<sequence>MPRVFVRNWVCDRRRVGLCHRRGARSRLLLYSRRWSSGILGCGLLMYWSEALHRRFVAGGFNSVELVFGLSVPVSWFFLRSVEICRFQCFRVCFCRARGFGVIFNFVKVCLAQYIDSKGSFAC</sequence>
<comment type="caution">
    <text evidence="2">The sequence shown here is derived from an EMBL/GenBank/DDBJ whole genome shotgun (WGS) entry which is preliminary data.</text>
</comment>
<reference evidence="2 3" key="1">
    <citation type="journal article" date="2018" name="Front. Plant Sci.">
        <title>Red Clover (Trifolium pratense) and Zigzag Clover (T. medium) - A Picture of Genomic Similarities and Differences.</title>
        <authorList>
            <person name="Dluhosova J."/>
            <person name="Istvanek J."/>
            <person name="Nedelnik J."/>
            <person name="Repkova J."/>
        </authorList>
    </citation>
    <scope>NUCLEOTIDE SEQUENCE [LARGE SCALE GENOMIC DNA]</scope>
    <source>
        <strain evidence="3">cv. 10/8</strain>
        <tissue evidence="2">Leaf</tissue>
    </source>
</reference>
<dbReference type="AlphaFoldDB" id="A0A392MJP5"/>
<organism evidence="2 3">
    <name type="scientific">Trifolium medium</name>
    <dbReference type="NCBI Taxonomy" id="97028"/>
    <lineage>
        <taxon>Eukaryota</taxon>
        <taxon>Viridiplantae</taxon>
        <taxon>Streptophyta</taxon>
        <taxon>Embryophyta</taxon>
        <taxon>Tracheophyta</taxon>
        <taxon>Spermatophyta</taxon>
        <taxon>Magnoliopsida</taxon>
        <taxon>eudicotyledons</taxon>
        <taxon>Gunneridae</taxon>
        <taxon>Pentapetalae</taxon>
        <taxon>rosids</taxon>
        <taxon>fabids</taxon>
        <taxon>Fabales</taxon>
        <taxon>Fabaceae</taxon>
        <taxon>Papilionoideae</taxon>
        <taxon>50 kb inversion clade</taxon>
        <taxon>NPAAA clade</taxon>
        <taxon>Hologalegina</taxon>
        <taxon>IRL clade</taxon>
        <taxon>Trifolieae</taxon>
        <taxon>Trifolium</taxon>
    </lineage>
</organism>
<evidence type="ECO:0000256" key="1">
    <source>
        <dbReference type="SAM" id="Phobius"/>
    </source>
</evidence>
<proteinExistence type="predicted"/>
<protein>
    <submittedName>
        <fullName evidence="2">Uncharacterized protein</fullName>
    </submittedName>
</protein>
<evidence type="ECO:0000313" key="2">
    <source>
        <dbReference type="EMBL" id="MCH87720.1"/>
    </source>
</evidence>
<feature type="non-terminal residue" evidence="2">
    <location>
        <position position="123"/>
    </location>
</feature>
<keyword evidence="1" id="KW-0812">Transmembrane</keyword>
<keyword evidence="3" id="KW-1185">Reference proteome</keyword>
<feature type="transmembrane region" description="Helical" evidence="1">
    <location>
        <begin position="60"/>
        <end position="79"/>
    </location>
</feature>
<dbReference type="Proteomes" id="UP000265520">
    <property type="component" value="Unassembled WGS sequence"/>
</dbReference>
<evidence type="ECO:0000313" key="3">
    <source>
        <dbReference type="Proteomes" id="UP000265520"/>
    </source>
</evidence>
<keyword evidence="1" id="KW-1133">Transmembrane helix</keyword>
<dbReference type="EMBL" id="LXQA010012784">
    <property type="protein sequence ID" value="MCH87720.1"/>
    <property type="molecule type" value="Genomic_DNA"/>
</dbReference>
<gene>
    <name evidence="2" type="ORF">A2U01_0008598</name>
</gene>